<protein>
    <submittedName>
        <fullName evidence="2">Iron-containing redox enzyme family protein</fullName>
    </submittedName>
</protein>
<dbReference type="GO" id="GO:0016491">
    <property type="term" value="F:oxidoreductase activity"/>
    <property type="evidence" value="ECO:0007669"/>
    <property type="project" value="UniProtKB-KW"/>
</dbReference>
<dbReference type="Gene3D" id="1.20.910.10">
    <property type="entry name" value="Heme oxygenase-like"/>
    <property type="match status" value="1"/>
</dbReference>
<dbReference type="PANTHER" id="PTHR40279">
    <property type="entry name" value="PQQC-LIKE PROTEIN"/>
    <property type="match status" value="1"/>
</dbReference>
<reference evidence="3" key="1">
    <citation type="journal article" date="2021" name="Science">
        <title>Hunting the eagle killer: A cyanobacterial neurotoxin causes vacuolar myelinopathy.</title>
        <authorList>
            <person name="Breinlinger S."/>
            <person name="Phillips T.J."/>
            <person name="Haram B.N."/>
            <person name="Mares J."/>
            <person name="Martinez Yerena J.A."/>
            <person name="Hrouzek P."/>
            <person name="Sobotka R."/>
            <person name="Henderson W.M."/>
            <person name="Schmieder P."/>
            <person name="Williams S.M."/>
            <person name="Lauderdale J.D."/>
            <person name="Wilde H.D."/>
            <person name="Gerrin W."/>
            <person name="Kust A."/>
            <person name="Washington J.W."/>
            <person name="Wagner C."/>
            <person name="Geier B."/>
            <person name="Liebeke M."/>
            <person name="Enke H."/>
            <person name="Niedermeyer T.H.J."/>
            <person name="Wilde S.B."/>
        </authorList>
    </citation>
    <scope>NUCLEOTIDE SEQUENCE [LARGE SCALE GENOMIC DNA]</scope>
    <source>
        <strain evidence="3">Thurmond2011</strain>
    </source>
</reference>
<evidence type="ECO:0000256" key="1">
    <source>
        <dbReference type="ARBA" id="ARBA00023002"/>
    </source>
</evidence>
<organism evidence="2 3">
    <name type="scientific">Aetokthonos hydrillicola Thurmond2011</name>
    <dbReference type="NCBI Taxonomy" id="2712845"/>
    <lineage>
        <taxon>Bacteria</taxon>
        <taxon>Bacillati</taxon>
        <taxon>Cyanobacteriota</taxon>
        <taxon>Cyanophyceae</taxon>
        <taxon>Nostocales</taxon>
        <taxon>Hapalosiphonaceae</taxon>
        <taxon>Aetokthonos</taxon>
    </lineage>
</organism>
<gene>
    <name evidence="2" type="ORF">G7B40_024235</name>
</gene>
<accession>A0AAP5IA06</accession>
<dbReference type="SMART" id="SM01236">
    <property type="entry name" value="Haem_oxygenase_2"/>
    <property type="match status" value="1"/>
</dbReference>
<keyword evidence="1" id="KW-0560">Oxidoreductase</keyword>
<dbReference type="Proteomes" id="UP000667802">
    <property type="component" value="Unassembled WGS sequence"/>
</dbReference>
<dbReference type="AlphaFoldDB" id="A0AAP5IA06"/>
<dbReference type="SUPFAM" id="SSF48613">
    <property type="entry name" value="Heme oxygenase-like"/>
    <property type="match status" value="1"/>
</dbReference>
<sequence>MEQVTQTLATIPEHVITNLNSVTPMEALMLRYEAVSVADHPFFQRLRTEPFNAGVLWLLLVNIHEGARDFVMWLADLTARIGDNRIRSVLAKQLNDELGDGDFTRIHAVLFDQLLAGIECWRPPQFVDEMIQPGRNLGLGLTAQFLSPDPYQGVGAAMVTEIYAKKFDLCVGSEMRRQNDIKPEALTWLNVHEQLELEHAADSHNLALLIPDQGSAPKAVQHGAEATWHIFWVFLDDLHRLCFEAPPSMR</sequence>
<dbReference type="PANTHER" id="PTHR40279:SF3">
    <property type="entry name" value="4-AMINOBENZOATE SYNTHASE"/>
    <property type="match status" value="1"/>
</dbReference>
<comment type="caution">
    <text evidence="2">The sequence shown here is derived from an EMBL/GenBank/DDBJ whole genome shotgun (WGS) entry which is preliminary data.</text>
</comment>
<evidence type="ECO:0000313" key="2">
    <source>
        <dbReference type="EMBL" id="MDR9897653.1"/>
    </source>
</evidence>
<dbReference type="EMBL" id="JAALHA020000013">
    <property type="protein sequence ID" value="MDR9897653.1"/>
    <property type="molecule type" value="Genomic_DNA"/>
</dbReference>
<name>A0AAP5IA06_9CYAN</name>
<evidence type="ECO:0000313" key="3">
    <source>
        <dbReference type="Proteomes" id="UP000667802"/>
    </source>
</evidence>
<dbReference type="InterPro" id="IPR039068">
    <property type="entry name" value="PqqC-like"/>
</dbReference>
<dbReference type="InterPro" id="IPR016084">
    <property type="entry name" value="Haem_Oase-like_multi-hlx"/>
</dbReference>
<dbReference type="Pfam" id="PF14518">
    <property type="entry name" value="Haem_oxygenas_2"/>
    <property type="match status" value="1"/>
</dbReference>
<proteinExistence type="predicted"/>
<dbReference type="RefSeq" id="WP_208342132.1">
    <property type="nucleotide sequence ID" value="NZ_CAWQFN010000076.1"/>
</dbReference>
<keyword evidence="3" id="KW-1185">Reference proteome</keyword>